<gene>
    <name evidence="1" type="ORF">ARMGADRAFT_860374</name>
</gene>
<evidence type="ECO:0000313" key="2">
    <source>
        <dbReference type="Proteomes" id="UP000217790"/>
    </source>
</evidence>
<feature type="non-terminal residue" evidence="1">
    <location>
        <position position="105"/>
    </location>
</feature>
<sequence>NDTEGLVDVMAALSDEDHQKWQQDIKSIQIALAKAQLHKLSFKIIHSSTILLPQWKEILDEDKLKQKILPQDISTCQNSTFDIITAFLEYKPAVKKTTTEQENDL</sequence>
<name>A0A2H3D0F0_ARMGA</name>
<accession>A0A2H3D0F0</accession>
<dbReference type="Proteomes" id="UP000217790">
    <property type="component" value="Unassembled WGS sequence"/>
</dbReference>
<dbReference type="EMBL" id="KZ293724">
    <property type="protein sequence ID" value="PBK81823.1"/>
    <property type="molecule type" value="Genomic_DNA"/>
</dbReference>
<evidence type="ECO:0000313" key="1">
    <source>
        <dbReference type="EMBL" id="PBK81823.1"/>
    </source>
</evidence>
<dbReference type="InParanoid" id="A0A2H3D0F0"/>
<reference evidence="2" key="1">
    <citation type="journal article" date="2017" name="Nat. Ecol. Evol.">
        <title>Genome expansion and lineage-specific genetic innovations in the forest pathogenic fungi Armillaria.</title>
        <authorList>
            <person name="Sipos G."/>
            <person name="Prasanna A.N."/>
            <person name="Walter M.C."/>
            <person name="O'Connor E."/>
            <person name="Balint B."/>
            <person name="Krizsan K."/>
            <person name="Kiss B."/>
            <person name="Hess J."/>
            <person name="Varga T."/>
            <person name="Slot J."/>
            <person name="Riley R."/>
            <person name="Boka B."/>
            <person name="Rigling D."/>
            <person name="Barry K."/>
            <person name="Lee J."/>
            <person name="Mihaltcheva S."/>
            <person name="LaButti K."/>
            <person name="Lipzen A."/>
            <person name="Waldron R."/>
            <person name="Moloney N.M."/>
            <person name="Sperisen C."/>
            <person name="Kredics L."/>
            <person name="Vagvoelgyi C."/>
            <person name="Patrignani A."/>
            <person name="Fitzpatrick D."/>
            <person name="Nagy I."/>
            <person name="Doyle S."/>
            <person name="Anderson J.B."/>
            <person name="Grigoriev I.V."/>
            <person name="Gueldener U."/>
            <person name="Muensterkoetter M."/>
            <person name="Nagy L.G."/>
        </authorList>
    </citation>
    <scope>NUCLEOTIDE SEQUENCE [LARGE SCALE GENOMIC DNA]</scope>
    <source>
        <strain evidence="2">Ar21-2</strain>
    </source>
</reference>
<proteinExistence type="predicted"/>
<dbReference type="OMA" id="WHDILEQ"/>
<protein>
    <submittedName>
        <fullName evidence="1">Uncharacterized protein</fullName>
    </submittedName>
</protein>
<feature type="non-terminal residue" evidence="1">
    <location>
        <position position="1"/>
    </location>
</feature>
<keyword evidence="2" id="KW-1185">Reference proteome</keyword>
<dbReference type="OrthoDB" id="3252425at2759"/>
<dbReference type="AlphaFoldDB" id="A0A2H3D0F0"/>
<organism evidence="1 2">
    <name type="scientific">Armillaria gallica</name>
    <name type="common">Bulbous honey fungus</name>
    <name type="synonym">Armillaria bulbosa</name>
    <dbReference type="NCBI Taxonomy" id="47427"/>
    <lineage>
        <taxon>Eukaryota</taxon>
        <taxon>Fungi</taxon>
        <taxon>Dikarya</taxon>
        <taxon>Basidiomycota</taxon>
        <taxon>Agaricomycotina</taxon>
        <taxon>Agaricomycetes</taxon>
        <taxon>Agaricomycetidae</taxon>
        <taxon>Agaricales</taxon>
        <taxon>Marasmiineae</taxon>
        <taxon>Physalacriaceae</taxon>
        <taxon>Armillaria</taxon>
    </lineage>
</organism>